<organism evidence="1 2">
    <name type="scientific">Portunus trituberculatus</name>
    <name type="common">Swimming crab</name>
    <name type="synonym">Neptunus trituberculatus</name>
    <dbReference type="NCBI Taxonomy" id="210409"/>
    <lineage>
        <taxon>Eukaryota</taxon>
        <taxon>Metazoa</taxon>
        <taxon>Ecdysozoa</taxon>
        <taxon>Arthropoda</taxon>
        <taxon>Crustacea</taxon>
        <taxon>Multicrustacea</taxon>
        <taxon>Malacostraca</taxon>
        <taxon>Eumalacostraca</taxon>
        <taxon>Eucarida</taxon>
        <taxon>Decapoda</taxon>
        <taxon>Pleocyemata</taxon>
        <taxon>Brachyura</taxon>
        <taxon>Eubrachyura</taxon>
        <taxon>Portunoidea</taxon>
        <taxon>Portunidae</taxon>
        <taxon>Portuninae</taxon>
        <taxon>Portunus</taxon>
    </lineage>
</organism>
<gene>
    <name evidence="1" type="ORF">E2C01_080438</name>
</gene>
<accession>A0A5B7IVF2</accession>
<proteinExistence type="predicted"/>
<comment type="caution">
    <text evidence="1">The sequence shown here is derived from an EMBL/GenBank/DDBJ whole genome shotgun (WGS) entry which is preliminary data.</text>
</comment>
<dbReference type="Proteomes" id="UP000324222">
    <property type="component" value="Unassembled WGS sequence"/>
</dbReference>
<keyword evidence="2" id="KW-1185">Reference proteome</keyword>
<sequence>MEPAGSDVGNAPPCQDLKILSCSSVLLKNYGLFTE</sequence>
<evidence type="ECO:0000313" key="1">
    <source>
        <dbReference type="EMBL" id="MPC85656.1"/>
    </source>
</evidence>
<name>A0A5B7IVF2_PORTR</name>
<reference evidence="1 2" key="1">
    <citation type="submission" date="2019-05" db="EMBL/GenBank/DDBJ databases">
        <title>Another draft genome of Portunus trituberculatus and its Hox gene families provides insights of decapod evolution.</title>
        <authorList>
            <person name="Jeong J.-H."/>
            <person name="Song I."/>
            <person name="Kim S."/>
            <person name="Choi T."/>
            <person name="Kim D."/>
            <person name="Ryu S."/>
            <person name="Kim W."/>
        </authorList>
    </citation>
    <scope>NUCLEOTIDE SEQUENCE [LARGE SCALE GENOMIC DNA]</scope>
    <source>
        <tissue evidence="1">Muscle</tissue>
    </source>
</reference>
<evidence type="ECO:0000313" key="2">
    <source>
        <dbReference type="Proteomes" id="UP000324222"/>
    </source>
</evidence>
<dbReference type="AlphaFoldDB" id="A0A5B7IVF2"/>
<dbReference type="EMBL" id="VSRR010069120">
    <property type="protein sequence ID" value="MPC85656.1"/>
    <property type="molecule type" value="Genomic_DNA"/>
</dbReference>
<protein>
    <submittedName>
        <fullName evidence="1">Uncharacterized protein</fullName>
    </submittedName>
</protein>